<dbReference type="InterPro" id="IPR008040">
    <property type="entry name" value="Hydant_A_N"/>
</dbReference>
<evidence type="ECO:0000259" key="3">
    <source>
        <dbReference type="Pfam" id="PF02538"/>
    </source>
</evidence>
<dbReference type="InterPro" id="IPR049517">
    <property type="entry name" value="ACX-like_C"/>
</dbReference>
<dbReference type="PANTHER" id="PTHR11365">
    <property type="entry name" value="5-OXOPROLINASE RELATED"/>
    <property type="match status" value="1"/>
</dbReference>
<dbReference type="InterPro" id="IPR003692">
    <property type="entry name" value="Hydantoinase_B"/>
</dbReference>
<feature type="domain" description="Acetophenone carboxylase-like C-terminal" evidence="5">
    <location>
        <begin position="519"/>
        <end position="686"/>
    </location>
</feature>
<accession>A0ABS3KTF3</accession>
<feature type="domain" description="Hydantoinase B/oxoprolinase" evidence="3">
    <location>
        <begin position="720"/>
        <end position="1238"/>
    </location>
</feature>
<dbReference type="Pfam" id="PF02538">
    <property type="entry name" value="Hydantoinase_B"/>
    <property type="match status" value="1"/>
</dbReference>
<evidence type="ECO:0000256" key="1">
    <source>
        <dbReference type="ARBA" id="ARBA00010403"/>
    </source>
</evidence>
<dbReference type="Proteomes" id="UP001518989">
    <property type="component" value="Unassembled WGS sequence"/>
</dbReference>
<reference evidence="6 7" key="1">
    <citation type="submission" date="2020-09" db="EMBL/GenBank/DDBJ databases">
        <title>Roseomonas.</title>
        <authorList>
            <person name="Zhu W."/>
        </authorList>
    </citation>
    <scope>NUCLEOTIDE SEQUENCE [LARGE SCALE GENOMIC DNA]</scope>
    <source>
        <strain evidence="6 7">573</strain>
    </source>
</reference>
<dbReference type="RefSeq" id="WP_207418936.1">
    <property type="nucleotide sequence ID" value="NZ_CP061177.1"/>
</dbReference>
<evidence type="ECO:0000313" key="7">
    <source>
        <dbReference type="Proteomes" id="UP001518989"/>
    </source>
</evidence>
<keyword evidence="7" id="KW-1185">Reference proteome</keyword>
<comment type="caution">
    <text evidence="6">The sequence shown here is derived from an EMBL/GenBank/DDBJ whole genome shotgun (WGS) entry which is preliminary data.</text>
</comment>
<dbReference type="InterPro" id="IPR002821">
    <property type="entry name" value="Hydantoinase_A"/>
</dbReference>
<evidence type="ECO:0000313" key="6">
    <source>
        <dbReference type="EMBL" id="MBO1080755.1"/>
    </source>
</evidence>
<feature type="domain" description="Hydantoinase A/oxoprolinase" evidence="2">
    <location>
        <begin position="208"/>
        <end position="501"/>
    </location>
</feature>
<gene>
    <name evidence="6" type="ORF">IAI61_17055</name>
</gene>
<proteinExistence type="inferred from homology"/>
<dbReference type="Pfam" id="PF05378">
    <property type="entry name" value="Hydant_A_N"/>
    <property type="match status" value="1"/>
</dbReference>
<organism evidence="6 7">
    <name type="scientific">Roseomonas haemaphysalidis</name>
    <dbReference type="NCBI Taxonomy" id="2768162"/>
    <lineage>
        <taxon>Bacteria</taxon>
        <taxon>Pseudomonadati</taxon>
        <taxon>Pseudomonadota</taxon>
        <taxon>Alphaproteobacteria</taxon>
        <taxon>Acetobacterales</taxon>
        <taxon>Roseomonadaceae</taxon>
        <taxon>Roseomonas</taxon>
    </lineage>
</organism>
<dbReference type="EMBL" id="JACTNG010000010">
    <property type="protein sequence ID" value="MBO1080755.1"/>
    <property type="molecule type" value="Genomic_DNA"/>
</dbReference>
<comment type="similarity">
    <text evidence="1">Belongs to the oxoprolinase family.</text>
</comment>
<dbReference type="Pfam" id="PF19278">
    <property type="entry name" value="Hydant_A_C"/>
    <property type="match status" value="1"/>
</dbReference>
<dbReference type="InterPro" id="IPR045079">
    <property type="entry name" value="Oxoprolinase-like"/>
</dbReference>
<name>A0ABS3KTF3_9PROT</name>
<dbReference type="PANTHER" id="PTHR11365:SF23">
    <property type="entry name" value="HYPOTHETICAL 5-OXOPROLINASE (EUROFUNG)-RELATED"/>
    <property type="match status" value="1"/>
</dbReference>
<evidence type="ECO:0000259" key="5">
    <source>
        <dbReference type="Pfam" id="PF19278"/>
    </source>
</evidence>
<evidence type="ECO:0000259" key="4">
    <source>
        <dbReference type="Pfam" id="PF05378"/>
    </source>
</evidence>
<sequence length="1273" mass="134743">MTQTSSRWRIGFDIGGTFTDFILYDGARGSVRLHKRLTTPHDPSAAALQGLEELVAMEGIGLAEVGDIVHGTTLVTNAVIERKGAKVGLITTQGFRDILEMGTEQRYDIYDLFLGFPAPLVSRDLRLEVAERMDRDGNVIEALDEDGVRAALRTLLDAGCEAVSVCLINAYRNAAHEQAIGRIARAEFPELAVSLSAEVVAELWEYQRAVTTCANAYVQPLMDRYLKRLERELASRGFTGALRLMHSAGGLVSPETARAFPIRLLESGPAGGGLATALFGELAGKKDVISFDMGGTTAKACMVEDGRVEIAPMLEAGRVHRFSKGSGLPIKAPVIDMIEIGAGGGSIAAIDEVGLLKVGPHSAGSDPGPACYGMGGSKPTVTDANLILGYYDPAFFLGGRMKLDMAACEAAMQTVAGPLNLSVPEAAWGIHKVVTESMAAAARVHLVEKGKDPRRYAMVGFGGAGPAHAADVARVLGVREVIIPPASGAASALGFLAAPLSFESVQSLPVEFSPGFDAARVNAVLDALEAEGRKHLLAAGVSAADITVERSADMRLVGQMHDIAVALPGGTIGQDSLEAIRAAFTAAYAARFTSVYDGARMEAINFRLRVVGPVPQLSLSGATGGADASQAVKGSRRAWFEGGWHDTTVYDRYALAAGFTLQGPAIIEERESTTIVAPGDSVEVDASLNLRISIAATAQADESITADMPLAQAVARIEADPIALEIMWSRLITVVEEMWLTVCRTAFSLVISESQDFATELLDPEGETLAHSPRAMPVFNLTLPLAVKALLERYPAETLSPGDVLITNDPWLCAGHLFDIAIVTPVFLDGKVVGLMGTVGHVSDIGGTKDSLRAREIFEEGFQIPPMKLVEAGKPNESLTRLLAENVRNPEQVLGDIHSFVAANALGAERLLAFMRDYGMSDLRALAAVVQGRSEKAMRDAIRALPDGEYNSTIWNNPLGQRLDYPLKLTVRGDEIELDFEGAPPQLPQGGLNSTMNYTRAHATYPLKCMLTPAVRGNAGCYRPFSVKAPEGSILNPKRPAAVNIRTRTGWYLAPNIFRALADAAPRQVQANTGLPMAANIYGQDETGRTYSDLLFVGGGQGASAQGDGKSGLLWPTSAANTSIELFEARVPVVVLEKAFICDSGGAGRHRGGLGQRVRVRKLKADGLPTLVSVYPEGVGNPIAGLFGGKAGGEARGRVLDAAGQEVMDCGTGTLVQIDTPEQIVEIILAGGSGFGEPAERDRDALARDVQNGLVSAESAARDYALPEPAATA</sequence>
<evidence type="ECO:0000259" key="2">
    <source>
        <dbReference type="Pfam" id="PF01968"/>
    </source>
</evidence>
<dbReference type="InterPro" id="IPR043129">
    <property type="entry name" value="ATPase_NBD"/>
</dbReference>
<dbReference type="Pfam" id="PF01968">
    <property type="entry name" value="Hydantoinase_A"/>
    <property type="match status" value="1"/>
</dbReference>
<dbReference type="SUPFAM" id="SSF53067">
    <property type="entry name" value="Actin-like ATPase domain"/>
    <property type="match status" value="1"/>
</dbReference>
<feature type="domain" description="Hydantoinase/oxoprolinase N-terminal" evidence="4">
    <location>
        <begin position="9"/>
        <end position="187"/>
    </location>
</feature>
<protein>
    <submittedName>
        <fullName evidence="6">Hydantoinase B/oxoprolinase family protein</fullName>
    </submittedName>
</protein>